<accession>A0ABW6YJI4</accession>
<evidence type="ECO:0000313" key="1">
    <source>
        <dbReference type="EMBL" id="MFF8280021.1"/>
    </source>
</evidence>
<dbReference type="Proteomes" id="UP001603013">
    <property type="component" value="Unassembled WGS sequence"/>
</dbReference>
<sequence>MRCGGGRDAVVISPLQRGLAVLDAMGLPVEDGYSVLADRVRQELVVVVEDGWSHLWEEVPGVRVLAVDAWLLVPVPGGDGAVVAAWLSRPEQDVEAAWGGRGEVPALGGVSAAVDVRALRAALAEVDRTAAEVAAS</sequence>
<reference evidence="1 2" key="1">
    <citation type="submission" date="2024-10" db="EMBL/GenBank/DDBJ databases">
        <title>The Natural Products Discovery Center: Release of the First 8490 Sequenced Strains for Exploring Actinobacteria Biosynthetic Diversity.</title>
        <authorList>
            <person name="Kalkreuter E."/>
            <person name="Kautsar S.A."/>
            <person name="Yang D."/>
            <person name="Bader C.D."/>
            <person name="Teijaro C.N."/>
            <person name="Fluegel L."/>
            <person name="Davis C.M."/>
            <person name="Simpson J.R."/>
            <person name="Lauterbach L."/>
            <person name="Steele A.D."/>
            <person name="Gui C."/>
            <person name="Meng S."/>
            <person name="Li G."/>
            <person name="Viehrig K."/>
            <person name="Ye F."/>
            <person name="Su P."/>
            <person name="Kiefer A.F."/>
            <person name="Nichols A."/>
            <person name="Cepeda A.J."/>
            <person name="Yan W."/>
            <person name="Fan B."/>
            <person name="Jiang Y."/>
            <person name="Adhikari A."/>
            <person name="Zheng C.-J."/>
            <person name="Schuster L."/>
            <person name="Cowan T.M."/>
            <person name="Smanski M.J."/>
            <person name="Chevrette M.G."/>
            <person name="De Carvalho L.P.S."/>
            <person name="Shen B."/>
        </authorList>
    </citation>
    <scope>NUCLEOTIDE SEQUENCE [LARGE SCALE GENOMIC DNA]</scope>
    <source>
        <strain evidence="1 2">NPDC015755</strain>
    </source>
</reference>
<organism evidence="1 2">
    <name type="scientific">Streptomyces lateritius</name>
    <dbReference type="NCBI Taxonomy" id="67313"/>
    <lineage>
        <taxon>Bacteria</taxon>
        <taxon>Bacillati</taxon>
        <taxon>Actinomycetota</taxon>
        <taxon>Actinomycetes</taxon>
        <taxon>Kitasatosporales</taxon>
        <taxon>Streptomycetaceae</taxon>
        <taxon>Streptomyces</taxon>
    </lineage>
</organism>
<proteinExistence type="predicted"/>
<dbReference type="EMBL" id="JBIBSM010000018">
    <property type="protein sequence ID" value="MFF8280021.1"/>
    <property type="molecule type" value="Genomic_DNA"/>
</dbReference>
<evidence type="ECO:0000313" key="2">
    <source>
        <dbReference type="Proteomes" id="UP001603013"/>
    </source>
</evidence>
<name>A0ABW6YJI4_9ACTN</name>
<comment type="caution">
    <text evidence="1">The sequence shown here is derived from an EMBL/GenBank/DDBJ whole genome shotgun (WGS) entry which is preliminary data.</text>
</comment>
<keyword evidence="2" id="KW-1185">Reference proteome</keyword>
<dbReference type="RefSeq" id="WP_391936929.1">
    <property type="nucleotide sequence ID" value="NZ_JBIBSM010000018.1"/>
</dbReference>
<gene>
    <name evidence="1" type="ORF">ACF05T_28655</name>
</gene>
<protein>
    <submittedName>
        <fullName evidence="1">Uncharacterized protein</fullName>
    </submittedName>
</protein>